<name>A0A8R7QAX4_TRIUA</name>
<dbReference type="Pfam" id="PF07714">
    <property type="entry name" value="PK_Tyr_Ser-Thr"/>
    <property type="match status" value="1"/>
</dbReference>
<keyword evidence="5" id="KW-1185">Reference proteome</keyword>
<dbReference type="EnsemblPlants" id="TuG1812G0500000445.01.T01">
    <property type="protein sequence ID" value="TuG1812G0500000445.01.T01.cds459584"/>
    <property type="gene ID" value="TuG1812G0500000445.01"/>
</dbReference>
<dbReference type="InterPro" id="IPR011009">
    <property type="entry name" value="Kinase-like_dom_sf"/>
</dbReference>
<reference evidence="4" key="3">
    <citation type="submission" date="2022-06" db="UniProtKB">
        <authorList>
            <consortium name="EnsemblPlants"/>
        </authorList>
    </citation>
    <scope>IDENTIFICATION</scope>
</reference>
<dbReference type="SUPFAM" id="SSF56112">
    <property type="entry name" value="Protein kinase-like (PK-like)"/>
    <property type="match status" value="1"/>
</dbReference>
<dbReference type="Proteomes" id="UP000015106">
    <property type="component" value="Chromosome 5"/>
</dbReference>
<dbReference type="GO" id="GO:0004674">
    <property type="term" value="F:protein serine/threonine kinase activity"/>
    <property type="evidence" value="ECO:0007669"/>
    <property type="project" value="TreeGrafter"/>
</dbReference>
<organism evidence="4 5">
    <name type="scientific">Triticum urartu</name>
    <name type="common">Red wild einkorn</name>
    <name type="synonym">Crithodium urartu</name>
    <dbReference type="NCBI Taxonomy" id="4572"/>
    <lineage>
        <taxon>Eukaryota</taxon>
        <taxon>Viridiplantae</taxon>
        <taxon>Streptophyta</taxon>
        <taxon>Embryophyta</taxon>
        <taxon>Tracheophyta</taxon>
        <taxon>Spermatophyta</taxon>
        <taxon>Magnoliopsida</taxon>
        <taxon>Liliopsida</taxon>
        <taxon>Poales</taxon>
        <taxon>Poaceae</taxon>
        <taxon>BOP clade</taxon>
        <taxon>Pooideae</taxon>
        <taxon>Triticodae</taxon>
        <taxon>Triticeae</taxon>
        <taxon>Triticinae</taxon>
        <taxon>Triticum</taxon>
    </lineage>
</organism>
<evidence type="ECO:0000313" key="5">
    <source>
        <dbReference type="Proteomes" id="UP000015106"/>
    </source>
</evidence>
<dbReference type="Gene3D" id="1.10.510.10">
    <property type="entry name" value="Transferase(Phosphotransferase) domain 1"/>
    <property type="match status" value="1"/>
</dbReference>
<dbReference type="InterPro" id="IPR000719">
    <property type="entry name" value="Prot_kinase_dom"/>
</dbReference>
<dbReference type="GO" id="GO:0005886">
    <property type="term" value="C:plasma membrane"/>
    <property type="evidence" value="ECO:0007669"/>
    <property type="project" value="TreeGrafter"/>
</dbReference>
<feature type="domain" description="Protein kinase" evidence="3">
    <location>
        <begin position="1"/>
        <end position="115"/>
    </location>
</feature>
<dbReference type="PANTHER" id="PTHR27005:SF165">
    <property type="entry name" value="OS03G0642600 PROTEIN"/>
    <property type="match status" value="1"/>
</dbReference>
<sequence>MFIQGTLRYLDPETFVSHHLTEKSDVYSFGAVLVELMTRKKAIHNDDFNGKKPLSHTFASMFHQNKLSNLLDYEIIGDGVMVVLWKLAELAMHCLSPRGDKRPTMKEVAECLQMLRRIQTQLVTKSNPTRVHYSYGGS</sequence>
<dbReference type="GO" id="GO:0005524">
    <property type="term" value="F:ATP binding"/>
    <property type="evidence" value="ECO:0007669"/>
    <property type="project" value="UniProtKB-KW"/>
</dbReference>
<evidence type="ECO:0000313" key="4">
    <source>
        <dbReference type="EnsemblPlants" id="TuG1812G0500000445.01.T01.cds459584"/>
    </source>
</evidence>
<dbReference type="GO" id="GO:0007166">
    <property type="term" value="P:cell surface receptor signaling pathway"/>
    <property type="evidence" value="ECO:0007669"/>
    <property type="project" value="InterPro"/>
</dbReference>
<dbReference type="InterPro" id="IPR001245">
    <property type="entry name" value="Ser-Thr/Tyr_kinase_cat_dom"/>
</dbReference>
<dbReference type="InterPro" id="IPR045274">
    <property type="entry name" value="WAK-like"/>
</dbReference>
<dbReference type="PROSITE" id="PS50011">
    <property type="entry name" value="PROTEIN_KINASE_DOM"/>
    <property type="match status" value="1"/>
</dbReference>
<dbReference type="Gramene" id="TuG1812G0500000445.01.T01">
    <property type="protein sequence ID" value="TuG1812G0500000445.01.T01.cds459584"/>
    <property type="gene ID" value="TuG1812G0500000445.01"/>
</dbReference>
<evidence type="ECO:0000256" key="2">
    <source>
        <dbReference type="ARBA" id="ARBA00022840"/>
    </source>
</evidence>
<keyword evidence="1" id="KW-0547">Nucleotide-binding</keyword>
<dbReference type="AlphaFoldDB" id="A0A8R7QAX4"/>
<reference evidence="5" key="1">
    <citation type="journal article" date="2013" name="Nature">
        <title>Draft genome of the wheat A-genome progenitor Triticum urartu.</title>
        <authorList>
            <person name="Ling H.Q."/>
            <person name="Zhao S."/>
            <person name="Liu D."/>
            <person name="Wang J."/>
            <person name="Sun H."/>
            <person name="Zhang C."/>
            <person name="Fan H."/>
            <person name="Li D."/>
            <person name="Dong L."/>
            <person name="Tao Y."/>
            <person name="Gao C."/>
            <person name="Wu H."/>
            <person name="Li Y."/>
            <person name="Cui Y."/>
            <person name="Guo X."/>
            <person name="Zheng S."/>
            <person name="Wang B."/>
            <person name="Yu K."/>
            <person name="Liang Q."/>
            <person name="Yang W."/>
            <person name="Lou X."/>
            <person name="Chen J."/>
            <person name="Feng M."/>
            <person name="Jian J."/>
            <person name="Zhang X."/>
            <person name="Luo G."/>
            <person name="Jiang Y."/>
            <person name="Liu J."/>
            <person name="Wang Z."/>
            <person name="Sha Y."/>
            <person name="Zhang B."/>
            <person name="Wu H."/>
            <person name="Tang D."/>
            <person name="Shen Q."/>
            <person name="Xue P."/>
            <person name="Zou S."/>
            <person name="Wang X."/>
            <person name="Liu X."/>
            <person name="Wang F."/>
            <person name="Yang Y."/>
            <person name="An X."/>
            <person name="Dong Z."/>
            <person name="Zhang K."/>
            <person name="Zhang X."/>
            <person name="Luo M.C."/>
            <person name="Dvorak J."/>
            <person name="Tong Y."/>
            <person name="Wang J."/>
            <person name="Yang H."/>
            <person name="Li Z."/>
            <person name="Wang D."/>
            <person name="Zhang A."/>
            <person name="Wang J."/>
        </authorList>
    </citation>
    <scope>NUCLEOTIDE SEQUENCE</scope>
    <source>
        <strain evidence="5">cv. G1812</strain>
    </source>
</reference>
<dbReference type="PANTHER" id="PTHR27005">
    <property type="entry name" value="WALL-ASSOCIATED RECEPTOR KINASE-LIKE 21"/>
    <property type="match status" value="1"/>
</dbReference>
<keyword evidence="2" id="KW-0067">ATP-binding</keyword>
<accession>A0A8R7QAX4</accession>
<evidence type="ECO:0000256" key="1">
    <source>
        <dbReference type="ARBA" id="ARBA00022741"/>
    </source>
</evidence>
<reference evidence="4" key="2">
    <citation type="submission" date="2018-03" db="EMBL/GenBank/DDBJ databases">
        <title>The Triticum urartu genome reveals the dynamic nature of wheat genome evolution.</title>
        <authorList>
            <person name="Ling H."/>
            <person name="Ma B."/>
            <person name="Shi X."/>
            <person name="Liu H."/>
            <person name="Dong L."/>
            <person name="Sun H."/>
            <person name="Cao Y."/>
            <person name="Gao Q."/>
            <person name="Zheng S."/>
            <person name="Li Y."/>
            <person name="Yu Y."/>
            <person name="Du H."/>
            <person name="Qi M."/>
            <person name="Li Y."/>
            <person name="Yu H."/>
            <person name="Cui Y."/>
            <person name="Wang N."/>
            <person name="Chen C."/>
            <person name="Wu H."/>
            <person name="Zhao Y."/>
            <person name="Zhang J."/>
            <person name="Li Y."/>
            <person name="Zhou W."/>
            <person name="Zhang B."/>
            <person name="Hu W."/>
            <person name="Eijk M."/>
            <person name="Tang J."/>
            <person name="Witsenboer H."/>
            <person name="Zhao S."/>
            <person name="Li Z."/>
            <person name="Zhang A."/>
            <person name="Wang D."/>
            <person name="Liang C."/>
        </authorList>
    </citation>
    <scope>NUCLEOTIDE SEQUENCE [LARGE SCALE GENOMIC DNA]</scope>
    <source>
        <strain evidence="4">cv. G1812</strain>
    </source>
</reference>
<protein>
    <recommendedName>
        <fullName evidence="3">Protein kinase domain-containing protein</fullName>
    </recommendedName>
</protein>
<proteinExistence type="predicted"/>
<evidence type="ECO:0000259" key="3">
    <source>
        <dbReference type="PROSITE" id="PS50011"/>
    </source>
</evidence>